<keyword evidence="2" id="KW-1185">Reference proteome</keyword>
<comment type="caution">
    <text evidence="1">The sequence shown here is derived from an EMBL/GenBank/DDBJ whole genome shotgun (WGS) entry which is preliminary data.</text>
</comment>
<organism evidence="1 2">
    <name type="scientific">Puccinia coronata f. sp. avenae</name>
    <dbReference type="NCBI Taxonomy" id="200324"/>
    <lineage>
        <taxon>Eukaryota</taxon>
        <taxon>Fungi</taxon>
        <taxon>Dikarya</taxon>
        <taxon>Basidiomycota</taxon>
        <taxon>Pucciniomycotina</taxon>
        <taxon>Pucciniomycetes</taxon>
        <taxon>Pucciniales</taxon>
        <taxon>Pucciniaceae</taxon>
        <taxon>Puccinia</taxon>
    </lineage>
</organism>
<gene>
    <name evidence="1" type="ORF">PCANC_14351</name>
</gene>
<evidence type="ECO:0000313" key="1">
    <source>
        <dbReference type="EMBL" id="PLW46620.1"/>
    </source>
</evidence>
<reference evidence="1 2" key="1">
    <citation type="submission" date="2017-11" db="EMBL/GenBank/DDBJ databases">
        <title>De novo assembly and phasing of dikaryotic genomes from two isolates of Puccinia coronata f. sp. avenae, the causal agent of oat crown rust.</title>
        <authorList>
            <person name="Miller M.E."/>
            <person name="Zhang Y."/>
            <person name="Omidvar V."/>
            <person name="Sperschneider J."/>
            <person name="Schwessinger B."/>
            <person name="Raley C."/>
            <person name="Palmer J.M."/>
            <person name="Garnica D."/>
            <person name="Upadhyaya N."/>
            <person name="Rathjen J."/>
            <person name="Taylor J.M."/>
            <person name="Park R.F."/>
            <person name="Dodds P.N."/>
            <person name="Hirsch C.D."/>
            <person name="Kianian S.F."/>
            <person name="Figueroa M."/>
        </authorList>
    </citation>
    <scope>NUCLEOTIDE SEQUENCE [LARGE SCALE GENOMIC DNA]</scope>
    <source>
        <strain evidence="1">12NC29</strain>
    </source>
</reference>
<dbReference type="AlphaFoldDB" id="A0A2N5V9F0"/>
<sequence>MTNHGLPACRETLASMCVLLAKRSKQGGTYFPEACGEKYQSPGGGAPLNDQHSTGHREEELLLMNNRVLVTKRIYSSQ</sequence>
<name>A0A2N5V9F0_9BASI</name>
<dbReference type="EMBL" id="PGCJ01000117">
    <property type="protein sequence ID" value="PLW46620.1"/>
    <property type="molecule type" value="Genomic_DNA"/>
</dbReference>
<dbReference type="Proteomes" id="UP000235388">
    <property type="component" value="Unassembled WGS sequence"/>
</dbReference>
<evidence type="ECO:0000313" key="2">
    <source>
        <dbReference type="Proteomes" id="UP000235388"/>
    </source>
</evidence>
<protein>
    <submittedName>
        <fullName evidence="1">Uncharacterized protein</fullName>
    </submittedName>
</protein>
<accession>A0A2N5V9F0</accession>
<proteinExistence type="predicted"/>